<accession>A0AA88L3Y8</accession>
<comment type="caution">
    <text evidence="1">The sequence shown here is derived from an EMBL/GenBank/DDBJ whole genome shotgun (WGS) entry which is preliminary data.</text>
</comment>
<evidence type="ECO:0000313" key="2">
    <source>
        <dbReference type="Proteomes" id="UP001187531"/>
    </source>
</evidence>
<dbReference type="Proteomes" id="UP001187531">
    <property type="component" value="Unassembled WGS sequence"/>
</dbReference>
<gene>
    <name evidence="1" type="ORF">QYM36_010948</name>
</gene>
<organism evidence="1 2">
    <name type="scientific">Artemia franciscana</name>
    <name type="common">Brine shrimp</name>
    <name type="synonym">Artemia sanfranciscana</name>
    <dbReference type="NCBI Taxonomy" id="6661"/>
    <lineage>
        <taxon>Eukaryota</taxon>
        <taxon>Metazoa</taxon>
        <taxon>Ecdysozoa</taxon>
        <taxon>Arthropoda</taxon>
        <taxon>Crustacea</taxon>
        <taxon>Branchiopoda</taxon>
        <taxon>Anostraca</taxon>
        <taxon>Artemiidae</taxon>
        <taxon>Artemia</taxon>
    </lineage>
</organism>
<proteinExistence type="predicted"/>
<dbReference type="PANTHER" id="PTHR45749">
    <property type="match status" value="1"/>
</dbReference>
<sequence length="323" mass="37140">MFGGQGKRTRTRTKLVREVCKERKKDERYFEFDLDYRATHLQKHHSKELKNGTEVKIQPKKAQRMTLFDIPKWLRPGDSQKKTQKNPCAGKDLAYCFACSLFPTGPGHKYRNKDAAFVAGTRNWRKMRSKGVKPGMLVIHFQSNGHKVSVGVRYVDVKGAAKERLLTVIDSESKKGVDFSEETMQAMRKLGINEDNWHFNAMILPATRVAVLREHRLIFPRSSEEMFRSSDQEWGNYVELANLLSRHNTEMNQWISKHNKPHVTSYLTGCSQNELIAIVGTELVQRIVAEVNEAHFFRMFTDGTPAVGHEQCLALGVRYVDIK</sequence>
<dbReference type="AlphaFoldDB" id="A0AA88L3Y8"/>
<dbReference type="PANTHER" id="PTHR45749:SF21">
    <property type="entry name" value="DUF4371 DOMAIN-CONTAINING PROTEIN"/>
    <property type="match status" value="1"/>
</dbReference>
<reference evidence="1" key="1">
    <citation type="submission" date="2023-07" db="EMBL/GenBank/DDBJ databases">
        <title>Chromosome-level genome assembly of Artemia franciscana.</title>
        <authorList>
            <person name="Jo E."/>
        </authorList>
    </citation>
    <scope>NUCLEOTIDE SEQUENCE</scope>
    <source>
        <tissue evidence="1">Whole body</tissue>
    </source>
</reference>
<evidence type="ECO:0000313" key="1">
    <source>
        <dbReference type="EMBL" id="KAK2712094.1"/>
    </source>
</evidence>
<protein>
    <submittedName>
        <fullName evidence="1">Uncharacterized protein</fullName>
    </submittedName>
</protein>
<keyword evidence="2" id="KW-1185">Reference proteome</keyword>
<name>A0AA88L3Y8_ARTSF</name>
<dbReference type="EMBL" id="JAVRJZ010000015">
    <property type="protein sequence ID" value="KAK2712094.1"/>
    <property type="molecule type" value="Genomic_DNA"/>
</dbReference>